<dbReference type="EMBL" id="JAXCGZ010001899">
    <property type="protein sequence ID" value="KAK7085117.1"/>
    <property type="molecule type" value="Genomic_DNA"/>
</dbReference>
<dbReference type="GO" id="GO:0009100">
    <property type="term" value="P:glycoprotein metabolic process"/>
    <property type="evidence" value="ECO:0007669"/>
    <property type="project" value="UniProtKB-ARBA"/>
</dbReference>
<organism evidence="3 4">
    <name type="scientific">Halocaridina rubra</name>
    <name type="common">Hawaiian red shrimp</name>
    <dbReference type="NCBI Taxonomy" id="373956"/>
    <lineage>
        <taxon>Eukaryota</taxon>
        <taxon>Metazoa</taxon>
        <taxon>Ecdysozoa</taxon>
        <taxon>Arthropoda</taxon>
        <taxon>Crustacea</taxon>
        <taxon>Multicrustacea</taxon>
        <taxon>Malacostraca</taxon>
        <taxon>Eumalacostraca</taxon>
        <taxon>Eucarida</taxon>
        <taxon>Decapoda</taxon>
        <taxon>Pleocyemata</taxon>
        <taxon>Caridea</taxon>
        <taxon>Atyoidea</taxon>
        <taxon>Atyidae</taxon>
        <taxon>Halocaridina</taxon>
    </lineage>
</organism>
<protein>
    <recommendedName>
        <fullName evidence="2">LicD/FKTN/FKRP nucleotidyltransferase domain-containing protein</fullName>
    </recommendedName>
</protein>
<accession>A0AAN9AFW5</accession>
<dbReference type="Proteomes" id="UP001381693">
    <property type="component" value="Unassembled WGS sequence"/>
</dbReference>
<name>A0AAN9AFW5_HALRR</name>
<dbReference type="PANTHER" id="PTHR13627">
    <property type="entry name" value="FUKUTIN RELATED PROTEIN"/>
    <property type="match status" value="1"/>
</dbReference>
<feature type="domain" description="LicD/FKTN/FKRP nucleotidyltransferase" evidence="2">
    <location>
        <begin position="447"/>
        <end position="495"/>
    </location>
</feature>
<evidence type="ECO:0000256" key="1">
    <source>
        <dbReference type="SAM" id="Phobius"/>
    </source>
</evidence>
<evidence type="ECO:0000313" key="3">
    <source>
        <dbReference type="EMBL" id="KAK7085117.1"/>
    </source>
</evidence>
<evidence type="ECO:0000313" key="4">
    <source>
        <dbReference type="Proteomes" id="UP001381693"/>
    </source>
</evidence>
<keyword evidence="1" id="KW-0812">Transmembrane</keyword>
<keyword evidence="1" id="KW-0472">Membrane</keyword>
<feature type="transmembrane region" description="Helical" evidence="1">
    <location>
        <begin position="20"/>
        <end position="36"/>
    </location>
</feature>
<gene>
    <name evidence="3" type="ORF">SK128_002665</name>
</gene>
<dbReference type="PANTHER" id="PTHR13627:SF34">
    <property type="entry name" value="RIBITOL-5-PHOSPHATE TRANSFERASE"/>
    <property type="match status" value="1"/>
</dbReference>
<dbReference type="Pfam" id="PF04991">
    <property type="entry name" value="LicD"/>
    <property type="match status" value="1"/>
</dbReference>
<dbReference type="InterPro" id="IPR052613">
    <property type="entry name" value="LicD_transferase"/>
</dbReference>
<dbReference type="AlphaFoldDB" id="A0AAN9AFW5"/>
<keyword evidence="4" id="KW-1185">Reference proteome</keyword>
<sequence length="620" mass="71365">MSIRRRFCFSSRIYMTQRKTVAMLVLVATFFLFFFIEVKETDLGIMEGFIRLRQRFKPWSSDVCIMAVDQRRRLAATIADVQREINKLAGIENAIDAKWALKLAAVVEELDPRMNLSQKSWDFSAKLPDMKTEIIQAPQHVCQELYLGSQYDMPFKQHGMDTENCTHIPHFKKVVTAVLPAMNWNSDTVNLILDNIRELYSIPIIAIVQKGNSIQKNYEGLTVIKLTKDKDDGTIINEAIEQVRTPFTFLGLSLAQFNNQTSLERLVRMLDELKHVKVAGGAARDTRGHWTHGCLQQRMANYQAYYTEGYYYSKYECMYCDDLLTPFAASTQLLRNISFTSGLSGPVLYRDWFAKVRNSGYLTVTCPDVMFYVNNHPLMLKQDWTKMGKLWVLEKIRAYDGQTFVFPCELVGISCQYPLAIINSFLLPPCCITTIEKYMGYIADYGEKYNLTYELQAGSALAAVKMGGQMPWDYDADIVYKCKDYNKWMEFADILKDIPCSIKVITKHRYFEIVCPNVFIDMICYNYNSTSQIYLPPEYKNIPTVVNYSGRYLAVSANPGLYSRNRMGLEDLKHAGHWRTSDGNGIPGVWNDCEYPNHHSCLNHYPGEGNLPFLKPFLRL</sequence>
<keyword evidence="1" id="KW-1133">Transmembrane helix</keyword>
<dbReference type="InterPro" id="IPR007074">
    <property type="entry name" value="LicD/FKTN/FKRP_NTP_transf"/>
</dbReference>
<reference evidence="3 4" key="1">
    <citation type="submission" date="2023-11" db="EMBL/GenBank/DDBJ databases">
        <title>Halocaridina rubra genome assembly.</title>
        <authorList>
            <person name="Smith C."/>
        </authorList>
    </citation>
    <scope>NUCLEOTIDE SEQUENCE [LARGE SCALE GENOMIC DNA]</scope>
    <source>
        <strain evidence="3">EP-1</strain>
        <tissue evidence="3">Whole</tissue>
    </source>
</reference>
<evidence type="ECO:0000259" key="2">
    <source>
        <dbReference type="Pfam" id="PF04991"/>
    </source>
</evidence>
<comment type="caution">
    <text evidence="3">The sequence shown here is derived from an EMBL/GenBank/DDBJ whole genome shotgun (WGS) entry which is preliminary data.</text>
</comment>
<proteinExistence type="predicted"/>